<feature type="domain" description="Retrotransposon Copia-like N-terminal" evidence="1">
    <location>
        <begin position="25"/>
        <end position="71"/>
    </location>
</feature>
<organism evidence="2 3">
    <name type="scientific">Brassica campestris</name>
    <name type="common">Field mustard</name>
    <dbReference type="NCBI Taxonomy" id="3711"/>
    <lineage>
        <taxon>Eukaryota</taxon>
        <taxon>Viridiplantae</taxon>
        <taxon>Streptophyta</taxon>
        <taxon>Embryophyta</taxon>
        <taxon>Tracheophyta</taxon>
        <taxon>Spermatophyta</taxon>
        <taxon>Magnoliopsida</taxon>
        <taxon>eudicotyledons</taxon>
        <taxon>Gunneridae</taxon>
        <taxon>Pentapetalae</taxon>
        <taxon>rosids</taxon>
        <taxon>malvids</taxon>
        <taxon>Brassicales</taxon>
        <taxon>Brassicaceae</taxon>
        <taxon>Brassiceae</taxon>
        <taxon>Brassica</taxon>
    </lineage>
</organism>
<evidence type="ECO:0000313" key="2">
    <source>
        <dbReference type="EnsemblPlants" id="Bra029965.1-P"/>
    </source>
</evidence>
<proteinExistence type="predicted"/>
<dbReference type="HOGENOM" id="CLU_071438_0_1_1"/>
<keyword evidence="3" id="KW-1185">Reference proteome</keyword>
<dbReference type="PANTHER" id="PTHR37610">
    <property type="entry name" value="CCHC-TYPE DOMAIN-CONTAINING PROTEIN"/>
    <property type="match status" value="1"/>
</dbReference>
<reference evidence="2 3" key="1">
    <citation type="journal article" date="2011" name="Nat. Genet.">
        <title>The genome of the mesopolyploid crop species Brassica rapa.</title>
        <authorList>
            <consortium name="Brassica rapa Genome Sequencing Project Consortium"/>
            <person name="Wang X."/>
            <person name="Wang H."/>
            <person name="Wang J."/>
            <person name="Sun R."/>
            <person name="Wu J."/>
            <person name="Liu S."/>
            <person name="Bai Y."/>
            <person name="Mun J.H."/>
            <person name="Bancroft I."/>
            <person name="Cheng F."/>
            <person name="Huang S."/>
            <person name="Li X."/>
            <person name="Hua W."/>
            <person name="Wang J."/>
            <person name="Wang X."/>
            <person name="Freeling M."/>
            <person name="Pires J.C."/>
            <person name="Paterson A.H."/>
            <person name="Chalhoub B."/>
            <person name="Wang B."/>
            <person name="Hayward A."/>
            <person name="Sharpe A.G."/>
            <person name="Park B.S."/>
            <person name="Weisshaar B."/>
            <person name="Liu B."/>
            <person name="Li B."/>
            <person name="Liu B."/>
            <person name="Tong C."/>
            <person name="Song C."/>
            <person name="Duran C."/>
            <person name="Peng C."/>
            <person name="Geng C."/>
            <person name="Koh C."/>
            <person name="Lin C."/>
            <person name="Edwards D."/>
            <person name="Mu D."/>
            <person name="Shen D."/>
            <person name="Soumpourou E."/>
            <person name="Li F."/>
            <person name="Fraser F."/>
            <person name="Conant G."/>
            <person name="Lassalle G."/>
            <person name="King G.J."/>
            <person name="Bonnema G."/>
            <person name="Tang H."/>
            <person name="Wang H."/>
            <person name="Belcram H."/>
            <person name="Zhou H."/>
            <person name="Hirakawa H."/>
            <person name="Abe H."/>
            <person name="Guo H."/>
            <person name="Wang H."/>
            <person name="Jin H."/>
            <person name="Parkin I.A."/>
            <person name="Batley J."/>
            <person name="Kim J.S."/>
            <person name="Just J."/>
            <person name="Li J."/>
            <person name="Xu J."/>
            <person name="Deng J."/>
            <person name="Kim J.A."/>
            <person name="Li J."/>
            <person name="Yu J."/>
            <person name="Meng J."/>
            <person name="Wang J."/>
            <person name="Min J."/>
            <person name="Poulain J."/>
            <person name="Wang J."/>
            <person name="Hatakeyama K."/>
            <person name="Wu K."/>
            <person name="Wang L."/>
            <person name="Fang L."/>
            <person name="Trick M."/>
            <person name="Links M.G."/>
            <person name="Zhao M."/>
            <person name="Jin M."/>
            <person name="Ramchiary N."/>
            <person name="Drou N."/>
            <person name="Berkman P.J."/>
            <person name="Cai Q."/>
            <person name="Huang Q."/>
            <person name="Li R."/>
            <person name="Tabata S."/>
            <person name="Cheng S."/>
            <person name="Zhang S."/>
            <person name="Zhang S."/>
            <person name="Huang S."/>
            <person name="Sato S."/>
            <person name="Sun S."/>
            <person name="Kwon S.J."/>
            <person name="Choi S.R."/>
            <person name="Lee T.H."/>
            <person name="Fan W."/>
            <person name="Zhao X."/>
            <person name="Tan X."/>
            <person name="Xu X."/>
            <person name="Wang Y."/>
            <person name="Qiu Y."/>
            <person name="Yin Y."/>
            <person name="Li Y."/>
            <person name="Du Y."/>
            <person name="Liao Y."/>
            <person name="Lim Y."/>
            <person name="Narusaka Y."/>
            <person name="Wang Y."/>
            <person name="Wang Z."/>
            <person name="Li Z."/>
            <person name="Wang Z."/>
            <person name="Xiong Z."/>
            <person name="Zhang Z."/>
        </authorList>
    </citation>
    <scope>NUCLEOTIDE SEQUENCE [LARGE SCALE GENOMIC DNA]</scope>
    <source>
        <strain evidence="2 3">cv. Chiifu-401-42</strain>
    </source>
</reference>
<dbReference type="EnsemblPlants" id="Bra029965.1">
    <property type="protein sequence ID" value="Bra029965.1-P"/>
    <property type="gene ID" value="Bra029965"/>
</dbReference>
<dbReference type="Gramene" id="Bra029965.1">
    <property type="protein sequence ID" value="Bra029965.1-P"/>
    <property type="gene ID" value="Bra029965"/>
</dbReference>
<dbReference type="PANTHER" id="PTHR37610:SF97">
    <property type="entry name" value="RETROTRANSPOSON GAG DOMAIN-CONTAINING PROTEIN"/>
    <property type="match status" value="1"/>
</dbReference>
<reference evidence="2 3" key="2">
    <citation type="journal article" date="2018" name="Hortic Res">
        <title>Improved Brassica rapa reference genome by single-molecule sequencing and chromosome conformation capture technologies.</title>
        <authorList>
            <person name="Zhang L."/>
            <person name="Cai X."/>
            <person name="Wu J."/>
            <person name="Liu M."/>
            <person name="Grob S."/>
            <person name="Cheng F."/>
            <person name="Liang J."/>
            <person name="Cai C."/>
            <person name="Liu Z."/>
            <person name="Liu B."/>
            <person name="Wang F."/>
            <person name="Li S."/>
            <person name="Liu F."/>
            <person name="Li X."/>
            <person name="Cheng L."/>
            <person name="Yang W."/>
            <person name="Li M.H."/>
            <person name="Grossniklaus U."/>
            <person name="Zheng H."/>
            <person name="Wang X."/>
        </authorList>
    </citation>
    <scope>NUCLEOTIDE SEQUENCE [LARGE SCALE GENOMIC DNA]</scope>
    <source>
        <strain evidence="2 3">cv. Chiifu-401-42</strain>
    </source>
</reference>
<protein>
    <recommendedName>
        <fullName evidence="1">Retrotransposon Copia-like N-terminal domain-containing protein</fullName>
    </recommendedName>
</protein>
<evidence type="ECO:0000259" key="1">
    <source>
        <dbReference type="Pfam" id="PF14244"/>
    </source>
</evidence>
<accession>M4EME5</accession>
<dbReference type="AlphaFoldDB" id="M4EME5"/>
<name>M4EME5_BRACM</name>
<dbReference type="OMA" id="WILITIK"/>
<sequence length="155" mass="17331">MGDEKGIVTGVTGEKSENSPYLIFSADNPGALITSVQLKGENYSEWATEMMNALQAKRKTGFIDGTLKKPPEGHSHLESWLSVNSMIVGWLRTSIDPRVRSTVTFITNAHKLWENLKERFSVGNKVRVHQLMSKLASCRQDGEAVIDYYGRLAKM</sequence>
<dbReference type="Proteomes" id="UP000011750">
    <property type="component" value="Chromosome A01"/>
</dbReference>
<dbReference type="eggNOG" id="KOG0017">
    <property type="taxonomic scope" value="Eukaryota"/>
</dbReference>
<dbReference type="InParanoid" id="M4EME5"/>
<dbReference type="InterPro" id="IPR029472">
    <property type="entry name" value="Copia-like_N"/>
</dbReference>
<dbReference type="Pfam" id="PF14244">
    <property type="entry name" value="Retrotran_gag_3"/>
    <property type="match status" value="1"/>
</dbReference>
<reference evidence="2" key="3">
    <citation type="submission" date="2023-03" db="UniProtKB">
        <authorList>
            <consortium name="EnsemblPlants"/>
        </authorList>
    </citation>
    <scope>IDENTIFICATION</scope>
    <source>
        <strain evidence="2">cv. Chiifu-401-42</strain>
    </source>
</reference>
<evidence type="ECO:0000313" key="3">
    <source>
        <dbReference type="Proteomes" id="UP000011750"/>
    </source>
</evidence>